<dbReference type="PATRIC" id="fig|701521.8.peg.1059"/>
<accession>G8PDP4</accession>
<organism evidence="13 14">
    <name type="scientific">Pediococcus claussenii (strain ATCC BAA-344 / DSM 14800 / JCM 18046 / KCTC 3811 / LMG 21948 / P06)</name>
    <dbReference type="NCBI Taxonomy" id="701521"/>
    <lineage>
        <taxon>Bacteria</taxon>
        <taxon>Bacillati</taxon>
        <taxon>Bacillota</taxon>
        <taxon>Bacilli</taxon>
        <taxon>Lactobacillales</taxon>
        <taxon>Lactobacillaceae</taxon>
        <taxon>Pediococcus</taxon>
    </lineage>
</organism>
<comment type="similarity">
    <text evidence="9">Belongs to the OXA1/ALB3/YidC family.</text>
</comment>
<evidence type="ECO:0000256" key="5">
    <source>
        <dbReference type="ARBA" id="ARBA00022927"/>
    </source>
</evidence>
<dbReference type="InterPro" id="IPR001708">
    <property type="entry name" value="YidC/ALB3/OXA1/COX18"/>
</dbReference>
<comment type="subcellular location">
    <subcellularLocation>
        <location evidence="1">Cell membrane</location>
        <topology evidence="1">Multi-pass membrane protein</topology>
    </subcellularLocation>
    <subcellularLocation>
        <location evidence="9">Membrane</location>
        <topology evidence="9">Multi-pass membrane protein</topology>
    </subcellularLocation>
</comment>
<keyword evidence="3" id="KW-1003">Cell membrane</keyword>
<feature type="transmembrane region" description="Helical" evidence="11">
    <location>
        <begin position="176"/>
        <end position="197"/>
    </location>
</feature>
<feature type="transmembrane region" description="Helical" evidence="11">
    <location>
        <begin position="131"/>
        <end position="156"/>
    </location>
</feature>
<gene>
    <name evidence="13" type="ordered locus">PECL_1117</name>
</gene>
<dbReference type="GO" id="GO:0015031">
    <property type="term" value="P:protein transport"/>
    <property type="evidence" value="ECO:0007669"/>
    <property type="project" value="UniProtKB-KW"/>
</dbReference>
<dbReference type="PANTHER" id="PTHR12428">
    <property type="entry name" value="OXA1"/>
    <property type="match status" value="1"/>
</dbReference>
<dbReference type="Proteomes" id="UP000005444">
    <property type="component" value="Chromosome"/>
</dbReference>
<dbReference type="Pfam" id="PF02096">
    <property type="entry name" value="60KD_IMP"/>
    <property type="match status" value="1"/>
</dbReference>
<name>G8PDP4_PEDCP</name>
<sequence length="330" mass="36762">MKKLKGISTITAISTIALLLGGCVQRTKSGKPYGLIYDNLAVPTQHLMDGIAHIFGGNYGWAIILVTFIVRLILLPLMINQSRKATVQQEKMSFVQPQMKALQERTKNAKTPEEKSAVNQEMMQLYRNNNISMTGGIGCLPILIQLPVFAALYAAIQYSPELQNGAAHSIFMGINLAKPSIFLAILSFAMYFLQGWLGTFGIPKEQQTTMKSMMIVSPLMIFFFTLNAPGGLGLYFFVGGIFACIQTLIINLYRPRIRARVQEEMKKNPPKIVEPSGPVDLKEIAESESNPDNMVIEDSNNDHDQVDGDEQKNVSKKDTRRNAGKQRHHN</sequence>
<dbReference type="GO" id="GO:0032977">
    <property type="term" value="F:membrane insertase activity"/>
    <property type="evidence" value="ECO:0007669"/>
    <property type="project" value="InterPro"/>
</dbReference>
<dbReference type="STRING" id="701521.PECL_1117"/>
<dbReference type="GO" id="GO:0005886">
    <property type="term" value="C:plasma membrane"/>
    <property type="evidence" value="ECO:0007669"/>
    <property type="project" value="UniProtKB-SubCell"/>
</dbReference>
<keyword evidence="8" id="KW-0143">Chaperone</keyword>
<dbReference type="AlphaFoldDB" id="G8PDP4"/>
<dbReference type="InterPro" id="IPR028055">
    <property type="entry name" value="YidC/Oxa/ALB_C"/>
</dbReference>
<reference evidence="13 14" key="1">
    <citation type="journal article" date="2012" name="J. Bacteriol.">
        <title>Complete Genome Sequence of the Beer Spoilage Organism Pediococcus claussenii ATCC BAA-344T.</title>
        <authorList>
            <person name="Pittet V."/>
            <person name="Abegunde T."/>
            <person name="Marfleet T."/>
            <person name="Haakensen M."/>
            <person name="Morrow K."/>
            <person name="Jayaprakash T."/>
            <person name="Schroeder K."/>
            <person name="Trost B."/>
            <person name="Byrns S."/>
            <person name="Bergsveinson J."/>
            <person name="Kusalik A."/>
            <person name="Ziola B."/>
        </authorList>
    </citation>
    <scope>NUCLEOTIDE SEQUENCE [LARGE SCALE GENOMIC DNA]</scope>
    <source>
        <strain evidence="13 14">ATCC BAA-344</strain>
    </source>
</reference>
<dbReference type="eggNOG" id="COG0706">
    <property type="taxonomic scope" value="Bacteria"/>
</dbReference>
<feature type="transmembrane region" description="Helical" evidence="11">
    <location>
        <begin position="209"/>
        <end position="226"/>
    </location>
</feature>
<evidence type="ECO:0000256" key="10">
    <source>
        <dbReference type="SAM" id="MobiDB-lite"/>
    </source>
</evidence>
<evidence type="ECO:0000256" key="6">
    <source>
        <dbReference type="ARBA" id="ARBA00022989"/>
    </source>
</evidence>
<evidence type="ECO:0000256" key="9">
    <source>
        <dbReference type="RuleBase" id="RU003945"/>
    </source>
</evidence>
<keyword evidence="5" id="KW-0653">Protein transport</keyword>
<keyword evidence="6 11" id="KW-1133">Transmembrane helix</keyword>
<dbReference type="RefSeq" id="WP_014215576.1">
    <property type="nucleotide sequence ID" value="NC_016605.1"/>
</dbReference>
<feature type="domain" description="Membrane insertase YidC/Oxa/ALB C-terminal" evidence="12">
    <location>
        <begin position="59"/>
        <end position="251"/>
    </location>
</feature>
<dbReference type="PANTHER" id="PTHR12428:SF65">
    <property type="entry name" value="CYTOCHROME C OXIDASE ASSEMBLY PROTEIN COX18, MITOCHONDRIAL"/>
    <property type="match status" value="1"/>
</dbReference>
<dbReference type="GO" id="GO:0051205">
    <property type="term" value="P:protein insertion into membrane"/>
    <property type="evidence" value="ECO:0007669"/>
    <property type="project" value="TreeGrafter"/>
</dbReference>
<evidence type="ECO:0000313" key="13">
    <source>
        <dbReference type="EMBL" id="AEV95379.1"/>
    </source>
</evidence>
<feature type="transmembrane region" description="Helical" evidence="11">
    <location>
        <begin position="50"/>
        <end position="74"/>
    </location>
</feature>
<keyword evidence="4 9" id="KW-0812">Transmembrane</keyword>
<keyword evidence="14" id="KW-1185">Reference proteome</keyword>
<dbReference type="PROSITE" id="PS51257">
    <property type="entry name" value="PROKAR_LIPOPROTEIN"/>
    <property type="match status" value="1"/>
</dbReference>
<dbReference type="InterPro" id="IPR047196">
    <property type="entry name" value="YidC_ALB_C"/>
</dbReference>
<evidence type="ECO:0000256" key="11">
    <source>
        <dbReference type="SAM" id="Phobius"/>
    </source>
</evidence>
<evidence type="ECO:0000256" key="4">
    <source>
        <dbReference type="ARBA" id="ARBA00022692"/>
    </source>
</evidence>
<evidence type="ECO:0000313" key="14">
    <source>
        <dbReference type="Proteomes" id="UP000005444"/>
    </source>
</evidence>
<evidence type="ECO:0000256" key="8">
    <source>
        <dbReference type="ARBA" id="ARBA00023186"/>
    </source>
</evidence>
<feature type="compositionally biased region" description="Basic and acidic residues" evidence="10">
    <location>
        <begin position="300"/>
        <end position="321"/>
    </location>
</feature>
<feature type="region of interest" description="Disordered" evidence="10">
    <location>
        <begin position="285"/>
        <end position="330"/>
    </location>
</feature>
<dbReference type="EMBL" id="CP003137">
    <property type="protein sequence ID" value="AEV95379.1"/>
    <property type="molecule type" value="Genomic_DNA"/>
</dbReference>
<dbReference type="HOGENOM" id="CLU_036138_5_1_9"/>
<keyword evidence="7 11" id="KW-0472">Membrane</keyword>
<evidence type="ECO:0000256" key="1">
    <source>
        <dbReference type="ARBA" id="ARBA00004651"/>
    </source>
</evidence>
<dbReference type="NCBIfam" id="TIGR03592">
    <property type="entry name" value="yidC_oxa1_cterm"/>
    <property type="match status" value="1"/>
</dbReference>
<evidence type="ECO:0000256" key="3">
    <source>
        <dbReference type="ARBA" id="ARBA00022475"/>
    </source>
</evidence>
<evidence type="ECO:0000256" key="7">
    <source>
        <dbReference type="ARBA" id="ARBA00023136"/>
    </source>
</evidence>
<dbReference type="CDD" id="cd20070">
    <property type="entry name" value="5TM_YidC_Alb3"/>
    <property type="match status" value="1"/>
</dbReference>
<evidence type="ECO:0000256" key="2">
    <source>
        <dbReference type="ARBA" id="ARBA00022448"/>
    </source>
</evidence>
<dbReference type="PRINTS" id="PR00701">
    <property type="entry name" value="60KDINNERMP"/>
</dbReference>
<protein>
    <submittedName>
        <fullName evidence="13">Membrane insertase, YidC/Oxa1 family domain protein</fullName>
    </submittedName>
</protein>
<evidence type="ECO:0000259" key="12">
    <source>
        <dbReference type="Pfam" id="PF02096"/>
    </source>
</evidence>
<keyword evidence="2" id="KW-0813">Transport</keyword>
<feature type="transmembrane region" description="Helical" evidence="11">
    <location>
        <begin position="232"/>
        <end position="253"/>
    </location>
</feature>
<dbReference type="KEGG" id="pce:PECL_1117"/>
<proteinExistence type="inferred from homology"/>